<dbReference type="Proteomes" id="UP000196118">
    <property type="component" value="Plasmid pPC892-4"/>
</dbReference>
<keyword evidence="1" id="KW-0614">Plasmid</keyword>
<dbReference type="EMBL" id="CP021475">
    <property type="protein sequence ID" value="ARW20825.1"/>
    <property type="molecule type" value="Genomic_DNA"/>
</dbReference>
<name>A0A1Y0VRM5_PEDPE</name>
<sequence length="42" mass="4786">MPKILDSSSVSWSAIDLILHDGLKAYKPRNSKILSRVKYIIK</sequence>
<protein>
    <submittedName>
        <fullName evidence="1">Uncharacterized protein</fullName>
    </submittedName>
</protein>
<gene>
    <name evidence="1" type="ORF">S100892_02290</name>
</gene>
<evidence type="ECO:0000313" key="1">
    <source>
        <dbReference type="EMBL" id="ARW20825.1"/>
    </source>
</evidence>
<dbReference type="AlphaFoldDB" id="A0A1Y0VRM5"/>
<proteinExistence type="predicted"/>
<reference evidence="1 2" key="1">
    <citation type="submission" date="2017-05" db="EMBL/GenBank/DDBJ databases">
        <title>Genome sequence of Pediococcus pentosaceus strain SRCM100892.</title>
        <authorList>
            <person name="Cho S.H."/>
        </authorList>
    </citation>
    <scope>NUCLEOTIDE SEQUENCE [LARGE SCALE GENOMIC DNA]</scope>
    <source>
        <strain evidence="1 2">SRCM100892</strain>
        <plasmid evidence="2">Plasmid ppc892-4</plasmid>
    </source>
</reference>
<accession>A0A1Y0VRM5</accession>
<evidence type="ECO:0000313" key="2">
    <source>
        <dbReference type="Proteomes" id="UP000196118"/>
    </source>
</evidence>
<geneLocation type="plasmid" evidence="2">
    <name>ppc892-4</name>
</geneLocation>
<organism evidence="1 2">
    <name type="scientific">Pediococcus pentosaceus</name>
    <dbReference type="NCBI Taxonomy" id="1255"/>
    <lineage>
        <taxon>Bacteria</taxon>
        <taxon>Bacillati</taxon>
        <taxon>Bacillota</taxon>
        <taxon>Bacilli</taxon>
        <taxon>Lactobacillales</taxon>
        <taxon>Lactobacillaceae</taxon>
        <taxon>Pediococcus</taxon>
    </lineage>
</organism>